<accession>A0A5J4KXL1</accession>
<evidence type="ECO:0008006" key="4">
    <source>
        <dbReference type="Google" id="ProtNLM"/>
    </source>
</evidence>
<gene>
    <name evidence="2" type="ORF">KDW_40880</name>
</gene>
<dbReference type="InterPro" id="IPR002397">
    <property type="entry name" value="Cyt_P450_B"/>
</dbReference>
<dbReference type="PANTHER" id="PTHR46696:SF1">
    <property type="entry name" value="CYTOCHROME P450 YJIB-RELATED"/>
    <property type="match status" value="1"/>
</dbReference>
<evidence type="ECO:0000313" key="3">
    <source>
        <dbReference type="Proteomes" id="UP000326912"/>
    </source>
</evidence>
<dbReference type="Proteomes" id="UP000326912">
    <property type="component" value="Unassembled WGS sequence"/>
</dbReference>
<dbReference type="Gene3D" id="1.10.630.10">
    <property type="entry name" value="Cytochrome P450"/>
    <property type="match status" value="1"/>
</dbReference>
<comment type="caution">
    <text evidence="2">The sequence shown here is derived from an EMBL/GenBank/DDBJ whole genome shotgun (WGS) entry which is preliminary data.</text>
</comment>
<evidence type="ECO:0000256" key="1">
    <source>
        <dbReference type="ARBA" id="ARBA00010617"/>
    </source>
</evidence>
<dbReference type="SUPFAM" id="SSF48264">
    <property type="entry name" value="Cytochrome P450"/>
    <property type="match status" value="1"/>
</dbReference>
<organism evidence="2 3">
    <name type="scientific">Dictyobacter vulcani</name>
    <dbReference type="NCBI Taxonomy" id="2607529"/>
    <lineage>
        <taxon>Bacteria</taxon>
        <taxon>Bacillati</taxon>
        <taxon>Chloroflexota</taxon>
        <taxon>Ktedonobacteria</taxon>
        <taxon>Ktedonobacterales</taxon>
        <taxon>Dictyobacteraceae</taxon>
        <taxon>Dictyobacter</taxon>
    </lineage>
</organism>
<dbReference type="Gene3D" id="3.30.43.20">
    <property type="match status" value="1"/>
</dbReference>
<keyword evidence="3" id="KW-1185">Reference proteome</keyword>
<protein>
    <recommendedName>
        <fullName evidence="4">Cytochrome P450</fullName>
    </recommendedName>
</protein>
<sequence>MAEHITTSDLLAQETKRNPYAFYARLREQAPLTYVSNLQGLGGAWITTGYDDAVAILRDTRFTQDAQKVLLSDDGLASNAENAAARRLIAWRRDMLTVDPPDHTRLRGLFSKVFTPRMIEHLRPHIQQVTDELLDAVQERGEMDLISDFAFPLPITVISEMLGIPLRIASRYASGHRA</sequence>
<comment type="similarity">
    <text evidence="1">Belongs to the cytochrome P450 family.</text>
</comment>
<dbReference type="GO" id="GO:0020037">
    <property type="term" value="F:heme binding"/>
    <property type="evidence" value="ECO:0007669"/>
    <property type="project" value="InterPro"/>
</dbReference>
<evidence type="ECO:0000313" key="2">
    <source>
        <dbReference type="EMBL" id="GER89926.1"/>
    </source>
</evidence>
<dbReference type="GO" id="GO:0004497">
    <property type="term" value="F:monooxygenase activity"/>
    <property type="evidence" value="ECO:0007669"/>
    <property type="project" value="InterPro"/>
</dbReference>
<dbReference type="InterPro" id="IPR036396">
    <property type="entry name" value="Cyt_P450_sf"/>
</dbReference>
<dbReference type="PANTHER" id="PTHR46696">
    <property type="entry name" value="P450, PUTATIVE (EUROFUNG)-RELATED"/>
    <property type="match status" value="1"/>
</dbReference>
<dbReference type="EMBL" id="BKZW01000002">
    <property type="protein sequence ID" value="GER89926.1"/>
    <property type="molecule type" value="Genomic_DNA"/>
</dbReference>
<dbReference type="GO" id="GO:0016705">
    <property type="term" value="F:oxidoreductase activity, acting on paired donors, with incorporation or reduction of molecular oxygen"/>
    <property type="evidence" value="ECO:0007669"/>
    <property type="project" value="InterPro"/>
</dbReference>
<proteinExistence type="inferred from homology"/>
<reference evidence="2 3" key="1">
    <citation type="submission" date="2019-10" db="EMBL/GenBank/DDBJ databases">
        <title>Dictyobacter vulcani sp. nov., within the class Ktedonobacteria, isolated from soil of volcanic Mt. Zao.</title>
        <authorList>
            <person name="Zheng Y."/>
            <person name="Wang C.M."/>
            <person name="Sakai Y."/>
            <person name="Abe K."/>
            <person name="Yokota A."/>
            <person name="Yabe S."/>
        </authorList>
    </citation>
    <scope>NUCLEOTIDE SEQUENCE [LARGE SCALE GENOMIC DNA]</scope>
    <source>
        <strain evidence="2 3">W12</strain>
    </source>
</reference>
<dbReference type="AlphaFoldDB" id="A0A5J4KXL1"/>
<dbReference type="PRINTS" id="PR00359">
    <property type="entry name" value="BP450"/>
</dbReference>
<name>A0A5J4KXL1_9CHLR</name>
<dbReference type="GO" id="GO:0005506">
    <property type="term" value="F:iron ion binding"/>
    <property type="evidence" value="ECO:0007669"/>
    <property type="project" value="InterPro"/>
</dbReference>